<dbReference type="InterPro" id="IPR021352">
    <property type="entry name" value="DUF2971"/>
</dbReference>
<organism evidence="1 2">
    <name type="scientific">Deinococcus arenicola</name>
    <dbReference type="NCBI Taxonomy" id="2994950"/>
    <lineage>
        <taxon>Bacteria</taxon>
        <taxon>Thermotogati</taxon>
        <taxon>Deinococcota</taxon>
        <taxon>Deinococci</taxon>
        <taxon>Deinococcales</taxon>
        <taxon>Deinococcaceae</taxon>
        <taxon>Deinococcus</taxon>
    </lineage>
</organism>
<comment type="caution">
    <text evidence="1">The sequence shown here is derived from an EMBL/GenBank/DDBJ whole genome shotgun (WGS) entry which is preliminary data.</text>
</comment>
<protein>
    <submittedName>
        <fullName evidence="1">DUF2971 domain-containing protein</fullName>
    </submittedName>
</protein>
<proteinExistence type="predicted"/>
<dbReference type="EMBL" id="JAPMIV010000037">
    <property type="protein sequence ID" value="MDV6375838.1"/>
    <property type="molecule type" value="Genomic_DNA"/>
</dbReference>
<evidence type="ECO:0000313" key="1">
    <source>
        <dbReference type="EMBL" id="MDV6375838.1"/>
    </source>
</evidence>
<dbReference type="Pfam" id="PF11185">
    <property type="entry name" value="DUF2971"/>
    <property type="match status" value="1"/>
</dbReference>
<dbReference type="Proteomes" id="UP001276150">
    <property type="component" value="Unassembled WGS sequence"/>
</dbReference>
<keyword evidence="2" id="KW-1185">Reference proteome</keyword>
<accession>A0ABU4DTY7</accession>
<evidence type="ECO:0000313" key="2">
    <source>
        <dbReference type="Proteomes" id="UP001276150"/>
    </source>
</evidence>
<name>A0ABU4DTY7_9DEIO</name>
<gene>
    <name evidence="1" type="ORF">ORD21_14665</name>
</gene>
<reference evidence="1 2" key="1">
    <citation type="submission" date="2022-11" db="EMBL/GenBank/DDBJ databases">
        <title>Deinococcus ZS9-10, Low Temperature and Draught-tolerating, UV-resistant Bacteria from Continental Antarctica.</title>
        <authorList>
            <person name="Cheng L."/>
        </authorList>
    </citation>
    <scope>NUCLEOTIDE SEQUENCE [LARGE SCALE GENOMIC DNA]</scope>
    <source>
        <strain evidence="1 2">ZS9-10</strain>
    </source>
</reference>
<sequence>MGIIEDIIAHEKDLSPTANYGEIYHYTSLETVQKILANETVRFTNIGLLNDTEEYNHSFGILKGIVEKLKTEYSDEIVLLEYLDNIILDLSEMPKIYVACFSRSKDQLSQWRGYTPHGEAACLAFDSFEITESGLEYFPLYDVIYDNERQISLLSSKINIIVKEYISHKDGKDLSRIMKSVIHIAKRGLNVTLSIMKSSMWSEENEVRWIIDLDKSENLRHLRYAMPKTIDIKISKKRVLPITGILFGPQSNSQQNTDAIKALLATKELQSANLEISKIPLRRI</sequence>